<dbReference type="RefSeq" id="WP_307486873.1">
    <property type="nucleotide sequence ID" value="NZ_JAUSUF010000008.1"/>
</dbReference>
<keyword evidence="3" id="KW-1185">Reference proteome</keyword>
<organism evidence="2 3">
    <name type="scientific">Eubacterium multiforme</name>
    <dbReference type="NCBI Taxonomy" id="83339"/>
    <lineage>
        <taxon>Bacteria</taxon>
        <taxon>Bacillati</taxon>
        <taxon>Bacillota</taxon>
        <taxon>Clostridia</taxon>
        <taxon>Eubacteriales</taxon>
        <taxon>Eubacteriaceae</taxon>
        <taxon>Eubacterium</taxon>
    </lineage>
</organism>
<proteinExistence type="predicted"/>
<dbReference type="Pfam" id="PF12389">
    <property type="entry name" value="Peptidase_M73"/>
    <property type="match status" value="1"/>
</dbReference>
<dbReference type="InterPro" id="IPR024008">
    <property type="entry name" value="BsaA"/>
</dbReference>
<name>A0ABT9UVH6_9FIRM</name>
<evidence type="ECO:0000256" key="1">
    <source>
        <dbReference type="SAM" id="MobiDB-lite"/>
    </source>
</evidence>
<accession>A0ABT9UVH6</accession>
<dbReference type="InterPro" id="IPR022121">
    <property type="entry name" value="Peptidase_M73_camelysin"/>
</dbReference>
<protein>
    <submittedName>
        <fullName evidence="2">Alternate signal-mediated exported protein</fullName>
    </submittedName>
</protein>
<comment type="caution">
    <text evidence="2">The sequence shown here is derived from an EMBL/GenBank/DDBJ whole genome shotgun (WGS) entry which is preliminary data.</text>
</comment>
<dbReference type="EMBL" id="JAUSUF010000008">
    <property type="protein sequence ID" value="MDQ0150279.1"/>
    <property type="molecule type" value="Genomic_DNA"/>
</dbReference>
<dbReference type="NCBIfam" id="TIGR04090">
    <property type="entry name" value="exp_by_SipW_IV"/>
    <property type="match status" value="1"/>
</dbReference>
<feature type="region of interest" description="Disordered" evidence="1">
    <location>
        <begin position="212"/>
        <end position="245"/>
    </location>
</feature>
<evidence type="ECO:0000313" key="2">
    <source>
        <dbReference type="EMBL" id="MDQ0150279.1"/>
    </source>
</evidence>
<dbReference type="Proteomes" id="UP001228504">
    <property type="component" value="Unassembled WGS sequence"/>
</dbReference>
<gene>
    <name evidence="2" type="ORF">J2S18_002222</name>
</gene>
<reference evidence="2 3" key="1">
    <citation type="submission" date="2023-07" db="EMBL/GenBank/DDBJ databases">
        <title>Genomic Encyclopedia of Type Strains, Phase IV (KMG-IV): sequencing the most valuable type-strain genomes for metagenomic binning, comparative biology and taxonomic classification.</title>
        <authorList>
            <person name="Goeker M."/>
        </authorList>
    </citation>
    <scope>NUCLEOTIDE SEQUENCE [LARGE SCALE GENOMIC DNA]</scope>
    <source>
        <strain evidence="2 3">DSM 20694</strain>
    </source>
</reference>
<evidence type="ECO:0000313" key="3">
    <source>
        <dbReference type="Proteomes" id="UP001228504"/>
    </source>
</evidence>
<sequence>MKKKKIKLLVSSMAVAAILVGGTLAWFQFHQNVPNHFTTGSVKTDIVEHFNPNSPEVTNMQPGVKIQKEVSIKNTGKSSAFIRVKLDPEWDAKTEGNLPKESAKEAVTLDTNTVTNVPENDKGSWIYNEGDGYYYYTQPVAAGGKTTLLLNGLNLKNNFDLTAKYQDRGLTVNVTSDAIQTTDGAWQDAWNSNAEDKDSKISKIIRDQLNSVQTTNVSTQNSDSETNGSTVDGATNSDAQTPLAK</sequence>